<name>A0ABN2HNX5_9ACTN</name>
<keyword evidence="4" id="KW-0503">Monooxygenase</keyword>
<dbReference type="InterPro" id="IPR050172">
    <property type="entry name" value="SsuD_RutA_monooxygenase"/>
</dbReference>
<dbReference type="SUPFAM" id="SSF51679">
    <property type="entry name" value="Bacterial luciferase-like"/>
    <property type="match status" value="1"/>
</dbReference>
<gene>
    <name evidence="6" type="ORF">GCM10009765_45610</name>
</gene>
<protein>
    <submittedName>
        <fullName evidence="6">LLM class flavin-dependent oxidoreductase</fullName>
    </submittedName>
</protein>
<evidence type="ECO:0000259" key="5">
    <source>
        <dbReference type="Pfam" id="PF00296"/>
    </source>
</evidence>
<dbReference type="Pfam" id="PF00296">
    <property type="entry name" value="Bac_luciferase"/>
    <property type="match status" value="1"/>
</dbReference>
<evidence type="ECO:0000256" key="3">
    <source>
        <dbReference type="ARBA" id="ARBA00023002"/>
    </source>
</evidence>
<dbReference type="Gene3D" id="3.20.20.30">
    <property type="entry name" value="Luciferase-like domain"/>
    <property type="match status" value="1"/>
</dbReference>
<feature type="domain" description="Luciferase-like" evidence="5">
    <location>
        <begin position="1"/>
        <end position="231"/>
    </location>
</feature>
<keyword evidence="2" id="KW-0288">FMN</keyword>
<dbReference type="PANTHER" id="PTHR42847">
    <property type="entry name" value="ALKANESULFONATE MONOOXYGENASE"/>
    <property type="match status" value="1"/>
</dbReference>
<evidence type="ECO:0000313" key="6">
    <source>
        <dbReference type="EMBL" id="GAA1691023.1"/>
    </source>
</evidence>
<sequence length="292" mass="31458">MHIGIMLPSRETAMTGHHDAAALISFAQAAEQAGFDSVWAGDSLLARTRVEPLSLLSAVAAVTSRVRLGTAALIAPLRHPRLLAYQAASLDQLSAGRLVLGLGSGAPGPTSESEFAAVDIPFAKRATRLDDAVDILRRTWQTEGPLPPVQPGGPALWLASGDSPRVIARVADHYDGWLPYLPDVDAYARAWEQIVGRTDRTIAAGLYATLVVDADENRAQRTLDSYAQSYYRQPLDVMSTIQAYKGGSAEACVDWLGRYVEAGAQHLILRIGSLAAREQLDVLAERVLPKIR</sequence>
<keyword evidence="1" id="KW-0285">Flavoprotein</keyword>
<evidence type="ECO:0000313" key="7">
    <source>
        <dbReference type="Proteomes" id="UP001500618"/>
    </source>
</evidence>
<evidence type="ECO:0000256" key="1">
    <source>
        <dbReference type="ARBA" id="ARBA00022630"/>
    </source>
</evidence>
<dbReference type="InterPro" id="IPR011251">
    <property type="entry name" value="Luciferase-like_dom"/>
</dbReference>
<accession>A0ABN2HNX5</accession>
<keyword evidence="3" id="KW-0560">Oxidoreductase</keyword>
<reference evidence="6 7" key="1">
    <citation type="journal article" date="2019" name="Int. J. Syst. Evol. Microbiol.">
        <title>The Global Catalogue of Microorganisms (GCM) 10K type strain sequencing project: providing services to taxonomists for standard genome sequencing and annotation.</title>
        <authorList>
            <consortium name="The Broad Institute Genomics Platform"/>
            <consortium name="The Broad Institute Genome Sequencing Center for Infectious Disease"/>
            <person name="Wu L."/>
            <person name="Ma J."/>
        </authorList>
    </citation>
    <scope>NUCLEOTIDE SEQUENCE [LARGE SCALE GENOMIC DNA]</scope>
    <source>
        <strain evidence="6 7">JCM 14718</strain>
    </source>
</reference>
<evidence type="ECO:0000256" key="2">
    <source>
        <dbReference type="ARBA" id="ARBA00022643"/>
    </source>
</evidence>
<keyword evidence="7" id="KW-1185">Reference proteome</keyword>
<organism evidence="6 7">
    <name type="scientific">Fodinicola feengrottensis</name>
    <dbReference type="NCBI Taxonomy" id="435914"/>
    <lineage>
        <taxon>Bacteria</taxon>
        <taxon>Bacillati</taxon>
        <taxon>Actinomycetota</taxon>
        <taxon>Actinomycetes</taxon>
        <taxon>Mycobacteriales</taxon>
        <taxon>Fodinicola</taxon>
    </lineage>
</organism>
<comment type="caution">
    <text evidence="6">The sequence shown here is derived from an EMBL/GenBank/DDBJ whole genome shotgun (WGS) entry which is preliminary data.</text>
</comment>
<proteinExistence type="predicted"/>
<dbReference type="InterPro" id="IPR036661">
    <property type="entry name" value="Luciferase-like_sf"/>
</dbReference>
<dbReference type="RefSeq" id="WP_344312437.1">
    <property type="nucleotide sequence ID" value="NZ_BAAANY010000018.1"/>
</dbReference>
<dbReference type="Proteomes" id="UP001500618">
    <property type="component" value="Unassembled WGS sequence"/>
</dbReference>
<evidence type="ECO:0000256" key="4">
    <source>
        <dbReference type="ARBA" id="ARBA00023033"/>
    </source>
</evidence>
<dbReference type="EMBL" id="BAAANY010000018">
    <property type="protein sequence ID" value="GAA1691023.1"/>
    <property type="molecule type" value="Genomic_DNA"/>
</dbReference>
<dbReference type="PANTHER" id="PTHR42847:SF4">
    <property type="entry name" value="ALKANESULFONATE MONOOXYGENASE-RELATED"/>
    <property type="match status" value="1"/>
</dbReference>